<evidence type="ECO:0000256" key="1">
    <source>
        <dbReference type="ARBA" id="ARBA00022676"/>
    </source>
</evidence>
<dbReference type="EMBL" id="QEAQ01000024">
    <property type="protein sequence ID" value="TPX59528.1"/>
    <property type="molecule type" value="Genomic_DNA"/>
</dbReference>
<evidence type="ECO:0000313" key="7">
    <source>
        <dbReference type="Proteomes" id="UP000318582"/>
    </source>
</evidence>
<proteinExistence type="predicted"/>
<gene>
    <name evidence="6" type="ORF">PhCBS80983_g02402</name>
</gene>
<keyword evidence="3" id="KW-0548">Nucleotidyltransferase</keyword>
<dbReference type="InterPro" id="IPR051838">
    <property type="entry name" value="ARTD_PARP"/>
</dbReference>
<evidence type="ECO:0000313" key="6">
    <source>
        <dbReference type="EMBL" id="TPX59528.1"/>
    </source>
</evidence>
<reference evidence="6 7" key="1">
    <citation type="journal article" date="2019" name="Sci. Rep.">
        <title>Comparative genomics of chytrid fungi reveal insights into the obligate biotrophic and pathogenic lifestyle of Synchytrium endobioticum.</title>
        <authorList>
            <person name="van de Vossenberg B.T.L.H."/>
            <person name="Warris S."/>
            <person name="Nguyen H.D.T."/>
            <person name="van Gent-Pelzer M.P.E."/>
            <person name="Joly D.L."/>
            <person name="van de Geest H.C."/>
            <person name="Bonants P.J.M."/>
            <person name="Smith D.S."/>
            <person name="Levesque C.A."/>
            <person name="van der Lee T.A.J."/>
        </authorList>
    </citation>
    <scope>NUCLEOTIDE SEQUENCE [LARGE SCALE GENOMIC DNA]</scope>
    <source>
        <strain evidence="6 7">CBS 809.83</strain>
    </source>
</reference>
<evidence type="ECO:0000256" key="2">
    <source>
        <dbReference type="ARBA" id="ARBA00022679"/>
    </source>
</evidence>
<accession>A0A507E8R2</accession>
<protein>
    <submittedName>
        <fullName evidence="6">Uncharacterized protein</fullName>
    </submittedName>
</protein>
<dbReference type="GO" id="GO:0016779">
    <property type="term" value="F:nucleotidyltransferase activity"/>
    <property type="evidence" value="ECO:0007669"/>
    <property type="project" value="UniProtKB-KW"/>
</dbReference>
<evidence type="ECO:0000256" key="5">
    <source>
        <dbReference type="SAM" id="MobiDB-lite"/>
    </source>
</evidence>
<comment type="caution">
    <text evidence="6">The sequence shown here is derived from an EMBL/GenBank/DDBJ whole genome shotgun (WGS) entry which is preliminary data.</text>
</comment>
<evidence type="ECO:0000256" key="4">
    <source>
        <dbReference type="ARBA" id="ARBA00023027"/>
    </source>
</evidence>
<sequence>MPRKDFRNDLAQLREMAATLESQRIYALQLGDVDGEVVFQFSYDELYWLRVSVQLEDLHLYPHGSTGFAFLGDGNTDHRANGAAEVLQRVNVAKQSLSDAISSVSRNLCAYFGIPWAPEARIISSLSALPPPEPMYVSSVQDDVTSDVTSEVEVVESDEEFSDDPAFDELSKAAHIQPAMRSLLLQDVRQLKSCGYHDVGYLTLPTEKGFILYMSIHVQRLVNSELLTLDQCGAWNLEVDSYLVLLMRFEPSYVNVMKQNGRRYVKGMIGDPDMAFHERPQVEFRVTTSDSPSVSASEAFISYRKSTANKPVYRNHPEMEPTNKHALTTFLLSWTLGDLLNNRFIVILANRLHFDSSWSAAESFYEQQQLNPQATFEKRNIISPTDIHHTPAQRNRLASIDSAKKSASNDLDSLMLSDDLDSLEAPGQVWENYLNFSLLAVIHQTHVVDLLVSLAYTAAINSQLDPFPHGIGYEETSQFDSGTAYAVSASPDALHLLPEDYKIYKDDIIELSQHGVLYRYKVTGVSSNMVNVNSQGPTMPENVWKALRTEFRVFRTEWIGWSRQENPLSGCSLIVTTLEKLPAIRDLRIALEKQLPSINRIIETDEDEEDAGPEQKRKTKAELEKIEREKGEKRARDEHDQKILERQTTLSLRPILDKIDPLIYPLLRWIICSNRSFIKELRRPEEKVANVGAGQLQMIMSNPEKEELFVKNQRQWAGNTDHALDCATSTGYAVLGGNPWPHSKIGVVQCMSLNEIVNHPAQFVSVQPYLVVANIDWVQTRYLLVVQKFSESKSQLQNAATPEFAGVAYLPMDLSYYPVSFANTPIKIPQGRIAVSHIWDLVAKEKFIDPGLASLEREEQEERERSCLSTGSGKRFRSGEVIDLTETSPFPKRFIAKLKSKLGGLA</sequence>
<feature type="region of interest" description="Disordered" evidence="5">
    <location>
        <begin position="602"/>
        <end position="640"/>
    </location>
</feature>
<keyword evidence="7" id="KW-1185">Reference proteome</keyword>
<dbReference type="STRING" id="109895.A0A507E8R2"/>
<dbReference type="Proteomes" id="UP000318582">
    <property type="component" value="Unassembled WGS sequence"/>
</dbReference>
<name>A0A507E8R2_9FUNG</name>
<dbReference type="AlphaFoldDB" id="A0A507E8R2"/>
<organism evidence="6 7">
    <name type="scientific">Powellomyces hirtus</name>
    <dbReference type="NCBI Taxonomy" id="109895"/>
    <lineage>
        <taxon>Eukaryota</taxon>
        <taxon>Fungi</taxon>
        <taxon>Fungi incertae sedis</taxon>
        <taxon>Chytridiomycota</taxon>
        <taxon>Chytridiomycota incertae sedis</taxon>
        <taxon>Chytridiomycetes</taxon>
        <taxon>Spizellomycetales</taxon>
        <taxon>Powellomycetaceae</taxon>
        <taxon>Powellomyces</taxon>
    </lineage>
</organism>
<keyword evidence="4" id="KW-0520">NAD</keyword>
<feature type="compositionally biased region" description="Basic and acidic residues" evidence="5">
    <location>
        <begin position="613"/>
        <end position="640"/>
    </location>
</feature>
<evidence type="ECO:0000256" key="3">
    <source>
        <dbReference type="ARBA" id="ARBA00022695"/>
    </source>
</evidence>
<dbReference type="GO" id="GO:0016757">
    <property type="term" value="F:glycosyltransferase activity"/>
    <property type="evidence" value="ECO:0007669"/>
    <property type="project" value="UniProtKB-KW"/>
</dbReference>
<keyword evidence="2" id="KW-0808">Transferase</keyword>
<dbReference type="PANTHER" id="PTHR21328">
    <property type="entry name" value="POLY ADP-RIBOSE POLYMERASE FAMILY, MEMBER PARP"/>
    <property type="match status" value="1"/>
</dbReference>
<keyword evidence="1" id="KW-0328">Glycosyltransferase</keyword>